<evidence type="ECO:0000313" key="1">
    <source>
        <dbReference type="EMBL" id="KAI3702165.1"/>
    </source>
</evidence>
<reference evidence="2" key="1">
    <citation type="journal article" date="2022" name="Mol. Ecol. Resour.">
        <title>The genomes of chicory, endive, great burdock and yacon provide insights into Asteraceae palaeo-polyploidization history and plant inulin production.</title>
        <authorList>
            <person name="Fan W."/>
            <person name="Wang S."/>
            <person name="Wang H."/>
            <person name="Wang A."/>
            <person name="Jiang F."/>
            <person name="Liu H."/>
            <person name="Zhao H."/>
            <person name="Xu D."/>
            <person name="Zhang Y."/>
        </authorList>
    </citation>
    <scope>NUCLEOTIDE SEQUENCE [LARGE SCALE GENOMIC DNA]</scope>
    <source>
        <strain evidence="2">cv. Niubang</strain>
    </source>
</reference>
<comment type="caution">
    <text evidence="1">The sequence shown here is derived from an EMBL/GenBank/DDBJ whole genome shotgun (WGS) entry which is preliminary data.</text>
</comment>
<organism evidence="1 2">
    <name type="scientific">Arctium lappa</name>
    <name type="common">Greater burdock</name>
    <name type="synonym">Lappa major</name>
    <dbReference type="NCBI Taxonomy" id="4217"/>
    <lineage>
        <taxon>Eukaryota</taxon>
        <taxon>Viridiplantae</taxon>
        <taxon>Streptophyta</taxon>
        <taxon>Embryophyta</taxon>
        <taxon>Tracheophyta</taxon>
        <taxon>Spermatophyta</taxon>
        <taxon>Magnoliopsida</taxon>
        <taxon>eudicotyledons</taxon>
        <taxon>Gunneridae</taxon>
        <taxon>Pentapetalae</taxon>
        <taxon>asterids</taxon>
        <taxon>campanulids</taxon>
        <taxon>Asterales</taxon>
        <taxon>Asteraceae</taxon>
        <taxon>Carduoideae</taxon>
        <taxon>Cardueae</taxon>
        <taxon>Arctiinae</taxon>
        <taxon>Arctium</taxon>
    </lineage>
</organism>
<dbReference type="EMBL" id="CM042055">
    <property type="protein sequence ID" value="KAI3702165.1"/>
    <property type="molecule type" value="Genomic_DNA"/>
</dbReference>
<dbReference type="Proteomes" id="UP001055879">
    <property type="component" value="Linkage Group LG09"/>
</dbReference>
<reference evidence="1 2" key="2">
    <citation type="journal article" date="2022" name="Mol. Ecol. Resour.">
        <title>The genomes of chicory, endive, great burdock and yacon provide insights into Asteraceae paleo-polyploidization history and plant inulin production.</title>
        <authorList>
            <person name="Fan W."/>
            <person name="Wang S."/>
            <person name="Wang H."/>
            <person name="Wang A."/>
            <person name="Jiang F."/>
            <person name="Liu H."/>
            <person name="Zhao H."/>
            <person name="Xu D."/>
            <person name="Zhang Y."/>
        </authorList>
    </citation>
    <scope>NUCLEOTIDE SEQUENCE [LARGE SCALE GENOMIC DNA]</scope>
    <source>
        <strain evidence="2">cv. Niubang</strain>
    </source>
</reference>
<protein>
    <submittedName>
        <fullName evidence="1">Uncharacterized protein</fullName>
    </submittedName>
</protein>
<gene>
    <name evidence="1" type="ORF">L6452_27891</name>
</gene>
<sequence>METLTGDNVSPYKLLFRTLTLIPISHYLLIAFLVLIVFVYNLLEFHVLSDIIGGFGGDHVSLTFYSSSNLYKQVVSKCHLLHGRYLATPWVSSPHLQTILLNILVNTTSFNYKREIFLTSDGGTVALDWLMNSDGNYPSSFYS</sequence>
<name>A0ACB8ZXR9_ARCLA</name>
<keyword evidence="2" id="KW-1185">Reference proteome</keyword>
<evidence type="ECO:0000313" key="2">
    <source>
        <dbReference type="Proteomes" id="UP001055879"/>
    </source>
</evidence>
<accession>A0ACB8ZXR9</accession>
<proteinExistence type="predicted"/>